<feature type="binding site" evidence="4">
    <location>
        <position position="124"/>
    </location>
    <ligand>
        <name>substrate</name>
    </ligand>
</feature>
<dbReference type="AlphaFoldDB" id="U4KTY5"/>
<dbReference type="InterPro" id="IPR020471">
    <property type="entry name" value="AKR"/>
</dbReference>
<dbReference type="InterPro" id="IPR036812">
    <property type="entry name" value="NAD(P)_OxRdtase_dom_sf"/>
</dbReference>
<gene>
    <name evidence="7" type="ORF">PCON_02755</name>
</gene>
<dbReference type="Gene3D" id="3.20.20.100">
    <property type="entry name" value="NADP-dependent oxidoreductase domain"/>
    <property type="match status" value="1"/>
</dbReference>
<evidence type="ECO:0000313" key="8">
    <source>
        <dbReference type="Proteomes" id="UP000018144"/>
    </source>
</evidence>
<evidence type="ECO:0000256" key="4">
    <source>
        <dbReference type="PIRSR" id="PIRSR000097-2"/>
    </source>
</evidence>
<name>U4KTY5_PYROM</name>
<dbReference type="PRINTS" id="PR00069">
    <property type="entry name" value="ALDKETRDTASE"/>
</dbReference>
<reference evidence="7 8" key="1">
    <citation type="journal article" date="2013" name="PLoS Genet.">
        <title>The genome and development-dependent transcriptomes of Pyronema confluens: a window into fungal evolution.</title>
        <authorList>
            <person name="Traeger S."/>
            <person name="Altegoer F."/>
            <person name="Freitag M."/>
            <person name="Gabaldon T."/>
            <person name="Kempken F."/>
            <person name="Kumar A."/>
            <person name="Marcet-Houben M."/>
            <person name="Poggeler S."/>
            <person name="Stajich J.E."/>
            <person name="Nowrousian M."/>
        </authorList>
    </citation>
    <scope>NUCLEOTIDE SEQUENCE [LARGE SCALE GENOMIC DNA]</scope>
    <source>
        <strain evidence="8">CBS 100304</strain>
        <tissue evidence="7">Vegetative mycelium</tissue>
    </source>
</reference>
<evidence type="ECO:0000259" key="6">
    <source>
        <dbReference type="Pfam" id="PF00248"/>
    </source>
</evidence>
<dbReference type="Proteomes" id="UP000018144">
    <property type="component" value="Unassembled WGS sequence"/>
</dbReference>
<dbReference type="EMBL" id="HF935209">
    <property type="protein sequence ID" value="CCX04573.1"/>
    <property type="molecule type" value="Genomic_DNA"/>
</dbReference>
<keyword evidence="2" id="KW-0560">Oxidoreductase</keyword>
<dbReference type="OMA" id="IYAPVCW"/>
<dbReference type="PROSITE" id="PS00063">
    <property type="entry name" value="ALDOKETO_REDUCTASE_3"/>
    <property type="match status" value="1"/>
</dbReference>
<dbReference type="OrthoDB" id="416253at2759"/>
<dbReference type="InterPro" id="IPR018170">
    <property type="entry name" value="Aldo/ket_reductase_CS"/>
</dbReference>
<evidence type="ECO:0000313" key="7">
    <source>
        <dbReference type="EMBL" id="CCX04573.1"/>
    </source>
</evidence>
<dbReference type="PANTHER" id="PTHR43827">
    <property type="entry name" value="2,5-DIKETO-D-GLUCONIC ACID REDUCTASE"/>
    <property type="match status" value="1"/>
</dbReference>
<dbReference type="InterPro" id="IPR023210">
    <property type="entry name" value="NADP_OxRdtase_dom"/>
</dbReference>
<dbReference type="PROSITE" id="PS00062">
    <property type="entry name" value="ALDOKETO_REDUCTASE_2"/>
    <property type="match status" value="1"/>
</dbReference>
<feature type="active site" description="Proton donor" evidence="3">
    <location>
        <position position="64"/>
    </location>
</feature>
<comment type="similarity">
    <text evidence="1">Belongs to the aldo/keto reductase family.</text>
</comment>
<dbReference type="GO" id="GO:0016491">
    <property type="term" value="F:oxidoreductase activity"/>
    <property type="evidence" value="ECO:0007669"/>
    <property type="project" value="UniProtKB-KW"/>
</dbReference>
<evidence type="ECO:0000256" key="5">
    <source>
        <dbReference type="PIRSR" id="PIRSR000097-3"/>
    </source>
</evidence>
<dbReference type="eggNOG" id="KOG1577">
    <property type="taxonomic scope" value="Eukaryota"/>
</dbReference>
<dbReference type="SUPFAM" id="SSF51430">
    <property type="entry name" value="NAD(P)-linked oxidoreductase"/>
    <property type="match status" value="1"/>
</dbReference>
<sequence length="293" mass="33133">MTSTAFPQYPMPPLSLASTIRLSSGYLMPRIGLGVYQIPIAECPRVVWTALTAGYRHIDSATSYRNERPCSIAIAASETPRSEVFFTTKLPPKLRGYEKTKESIHGVLAENPELDGYIDLYLIHAPYGTPEDRRGQWRAMVEAQKDGKIRSLGVSNYGVHHLDELKGWIDAGDGGVISVGQWELHPWLGRKDIVGWCQREGVAVQAWSPLVRATRMEDPLLALLVKKYGKTPAQILLRWSLQMGFTPLPKSTHDERIRENADVFDFELTNEEMDTLDTEMYEPCSWDPTKERI</sequence>
<protein>
    <submittedName>
        <fullName evidence="7">Similar to Uncharacterized oxidoreductase YJR096W acc. no. P47137</fullName>
    </submittedName>
</protein>
<accession>U4KTY5</accession>
<organism evidence="7 8">
    <name type="scientific">Pyronema omphalodes (strain CBS 100304)</name>
    <name type="common">Pyronema confluens</name>
    <dbReference type="NCBI Taxonomy" id="1076935"/>
    <lineage>
        <taxon>Eukaryota</taxon>
        <taxon>Fungi</taxon>
        <taxon>Dikarya</taxon>
        <taxon>Ascomycota</taxon>
        <taxon>Pezizomycotina</taxon>
        <taxon>Pezizomycetes</taxon>
        <taxon>Pezizales</taxon>
        <taxon>Pyronemataceae</taxon>
        <taxon>Pyronema</taxon>
    </lineage>
</organism>
<proteinExistence type="inferred from homology"/>
<keyword evidence="8" id="KW-1185">Reference proteome</keyword>
<dbReference type="CDD" id="cd19071">
    <property type="entry name" value="AKR_AKR1-5-like"/>
    <property type="match status" value="1"/>
</dbReference>
<evidence type="ECO:0000256" key="1">
    <source>
        <dbReference type="ARBA" id="ARBA00007905"/>
    </source>
</evidence>
<dbReference type="PANTHER" id="PTHR43827:SF13">
    <property type="entry name" value="ALDO_KETO REDUCTASE FAMILY PROTEIN"/>
    <property type="match status" value="1"/>
</dbReference>
<dbReference type="PIRSF" id="PIRSF000097">
    <property type="entry name" value="AKR"/>
    <property type="match status" value="1"/>
</dbReference>
<dbReference type="STRING" id="1076935.U4KTY5"/>
<dbReference type="FunFam" id="3.20.20.100:FF:000015">
    <property type="entry name" value="Oxidoreductase, aldo/keto reductase family"/>
    <property type="match status" value="1"/>
</dbReference>
<evidence type="ECO:0000256" key="3">
    <source>
        <dbReference type="PIRSR" id="PIRSR000097-1"/>
    </source>
</evidence>
<dbReference type="Pfam" id="PF00248">
    <property type="entry name" value="Aldo_ket_red"/>
    <property type="match status" value="1"/>
</dbReference>
<evidence type="ECO:0000256" key="2">
    <source>
        <dbReference type="ARBA" id="ARBA00023002"/>
    </source>
</evidence>
<feature type="site" description="Lowers pKa of active site Tyr" evidence="5">
    <location>
        <position position="89"/>
    </location>
</feature>
<feature type="domain" description="NADP-dependent oxidoreductase" evidence="6">
    <location>
        <begin position="41"/>
        <end position="277"/>
    </location>
</feature>
<dbReference type="PROSITE" id="PS00798">
    <property type="entry name" value="ALDOKETO_REDUCTASE_1"/>
    <property type="match status" value="1"/>
</dbReference>